<organism evidence="20 21">
    <name type="scientific">Kitasatospora kazusensis</name>
    <dbReference type="NCBI Taxonomy" id="407974"/>
    <lineage>
        <taxon>Bacteria</taxon>
        <taxon>Bacillati</taxon>
        <taxon>Actinomycetota</taxon>
        <taxon>Actinomycetes</taxon>
        <taxon>Kitasatosporales</taxon>
        <taxon>Streptomycetaceae</taxon>
        <taxon>Kitasatospora</taxon>
    </lineage>
</organism>
<dbReference type="PANTHER" id="PTHR24421">
    <property type="entry name" value="NITRATE/NITRITE SENSOR PROTEIN NARX-RELATED"/>
    <property type="match status" value="1"/>
</dbReference>
<evidence type="ECO:0000256" key="1">
    <source>
        <dbReference type="ARBA" id="ARBA00000085"/>
    </source>
</evidence>
<keyword evidence="18" id="KW-0812">Transmembrane</keyword>
<keyword evidence="21" id="KW-1185">Reference proteome</keyword>
<feature type="coiled-coil region" evidence="16">
    <location>
        <begin position="186"/>
        <end position="213"/>
    </location>
</feature>
<evidence type="ECO:0000256" key="9">
    <source>
        <dbReference type="ARBA" id="ARBA00022723"/>
    </source>
</evidence>
<dbReference type="EMBL" id="BAAANT010000040">
    <property type="protein sequence ID" value="GAA2153985.1"/>
    <property type="molecule type" value="Genomic_DNA"/>
</dbReference>
<keyword evidence="7" id="KW-0963">Cytoplasm</keyword>
<dbReference type="Pfam" id="PF07730">
    <property type="entry name" value="HisKA_3"/>
    <property type="match status" value="1"/>
</dbReference>
<feature type="region of interest" description="Disordered" evidence="17">
    <location>
        <begin position="1"/>
        <end position="21"/>
    </location>
</feature>
<dbReference type="Gene3D" id="3.30.565.10">
    <property type="entry name" value="Histidine kinase-like ATPase, C-terminal domain"/>
    <property type="match status" value="1"/>
</dbReference>
<evidence type="ECO:0000256" key="5">
    <source>
        <dbReference type="ARBA" id="ARBA00017322"/>
    </source>
</evidence>
<dbReference type="CDD" id="cd16917">
    <property type="entry name" value="HATPase_UhpB-NarQ-NarX-like"/>
    <property type="match status" value="1"/>
</dbReference>
<keyword evidence="6" id="KW-0004">4Fe-4S</keyword>
<dbReference type="GO" id="GO:0016301">
    <property type="term" value="F:kinase activity"/>
    <property type="evidence" value="ECO:0007669"/>
    <property type="project" value="UniProtKB-KW"/>
</dbReference>
<keyword evidence="18" id="KW-0472">Membrane</keyword>
<evidence type="ECO:0000256" key="16">
    <source>
        <dbReference type="SAM" id="Coils"/>
    </source>
</evidence>
<keyword evidence="9" id="KW-0479">Metal-binding</keyword>
<evidence type="ECO:0000256" key="11">
    <source>
        <dbReference type="ARBA" id="ARBA00023004"/>
    </source>
</evidence>
<proteinExistence type="predicted"/>
<feature type="transmembrane region" description="Helical" evidence="18">
    <location>
        <begin position="38"/>
        <end position="57"/>
    </location>
</feature>
<sequence length="445" mass="47247">MTGVTEVTGADAGEGTAVDGETSLGDWQDRLDRALGPIGYAALLVSLALALLIPSPAARPPAVILPAAAAALVCLLLRTALDRRPAAAERPLYCVPLFAALLALITLLVLCDPWFGFFAFSGYLQAARHLRGFVRVLGVAAPAVPSSLSQIGGVLPTTGRQIASFLTILAFNLLVVGVIITLSEVTDRLSRRRQQANAELAEANAKLTATLAENAGLHAQLLVQAREAGVADERRRMAREMHDTVAQGLAGIVTQLQAADQAREQREPAEVWHRHLDSAARLARESLDQARRAVHALRPEELERAGLPDALAEVLTQWQERHTRDGAPAAALTVTGDARPLHPEVEVTLLRTAQESLANVAKHAAASRVGLTLSYMTDLVTLDVRDDGVGFDPDREPESRGTGGGYGLSVMRQRVQRLSGRLEIETEPGVGTTVSAAVPAIGRGA</sequence>
<evidence type="ECO:0000256" key="3">
    <source>
        <dbReference type="ARBA" id="ARBA00004496"/>
    </source>
</evidence>
<evidence type="ECO:0000256" key="15">
    <source>
        <dbReference type="ARBA" id="ARBA00030800"/>
    </source>
</evidence>
<comment type="function">
    <text evidence="14">Member of the two-component regulatory system NreB/NreC involved in the control of dissimilatory nitrate/nitrite reduction in response to oxygen. NreB functions as a direct oxygen sensor histidine kinase which is autophosphorylated, in the absence of oxygen, probably at the conserved histidine residue, and transfers its phosphate group probably to a conserved aspartate residue of NreC. NreB/NreC activates the expression of the nitrate (narGHJI) and nitrite (nir) reductase operons, as well as the putative nitrate transporter gene narT.</text>
</comment>
<dbReference type="PROSITE" id="PS50109">
    <property type="entry name" value="HIS_KIN"/>
    <property type="match status" value="1"/>
</dbReference>
<evidence type="ECO:0000256" key="12">
    <source>
        <dbReference type="ARBA" id="ARBA00023012"/>
    </source>
</evidence>
<evidence type="ECO:0000256" key="18">
    <source>
        <dbReference type="SAM" id="Phobius"/>
    </source>
</evidence>
<keyword evidence="13" id="KW-0411">Iron-sulfur</keyword>
<evidence type="ECO:0000313" key="21">
    <source>
        <dbReference type="Proteomes" id="UP001422759"/>
    </source>
</evidence>
<evidence type="ECO:0000256" key="6">
    <source>
        <dbReference type="ARBA" id="ARBA00022485"/>
    </source>
</evidence>
<keyword evidence="16" id="KW-0175">Coiled coil</keyword>
<gene>
    <name evidence="20" type="ORF">GCM10009760_52400</name>
</gene>
<keyword evidence="12" id="KW-0902">Two-component regulatory system</keyword>
<comment type="cofactor">
    <cofactor evidence="2">
        <name>[4Fe-4S] cluster</name>
        <dbReference type="ChEBI" id="CHEBI:49883"/>
    </cofactor>
</comment>
<feature type="domain" description="Histidine kinase" evidence="19">
    <location>
        <begin position="349"/>
        <end position="442"/>
    </location>
</feature>
<dbReference type="InterPro" id="IPR004358">
    <property type="entry name" value="Sig_transdc_His_kin-like_C"/>
</dbReference>
<dbReference type="Gene3D" id="1.20.5.1930">
    <property type="match status" value="1"/>
</dbReference>
<keyword evidence="8" id="KW-0808">Transferase</keyword>
<evidence type="ECO:0000256" key="13">
    <source>
        <dbReference type="ARBA" id="ARBA00023014"/>
    </source>
</evidence>
<reference evidence="20 21" key="1">
    <citation type="journal article" date="2019" name="Int. J. Syst. Evol. Microbiol.">
        <title>The Global Catalogue of Microorganisms (GCM) 10K type strain sequencing project: providing services to taxonomists for standard genome sequencing and annotation.</title>
        <authorList>
            <consortium name="The Broad Institute Genomics Platform"/>
            <consortium name="The Broad Institute Genome Sequencing Center for Infectious Disease"/>
            <person name="Wu L."/>
            <person name="Ma J."/>
        </authorList>
    </citation>
    <scope>NUCLEOTIDE SEQUENCE [LARGE SCALE GENOMIC DNA]</scope>
    <source>
        <strain evidence="20 21">JCM 14560</strain>
    </source>
</reference>
<evidence type="ECO:0000256" key="10">
    <source>
        <dbReference type="ARBA" id="ARBA00022777"/>
    </source>
</evidence>
<feature type="transmembrane region" description="Helical" evidence="18">
    <location>
        <begin position="162"/>
        <end position="183"/>
    </location>
</feature>
<dbReference type="InterPro" id="IPR017205">
    <property type="entry name" value="Sig_transdc_His_kinase_ChrS"/>
</dbReference>
<evidence type="ECO:0000256" key="4">
    <source>
        <dbReference type="ARBA" id="ARBA00012438"/>
    </source>
</evidence>
<protein>
    <recommendedName>
        <fullName evidence="5">Oxygen sensor histidine kinase NreB</fullName>
        <ecNumber evidence="4">2.7.13.3</ecNumber>
    </recommendedName>
    <alternativeName>
        <fullName evidence="15">Nitrogen regulation protein B</fullName>
    </alternativeName>
</protein>
<accession>A0ABN3A4X1</accession>
<evidence type="ECO:0000256" key="7">
    <source>
        <dbReference type="ARBA" id="ARBA00022490"/>
    </source>
</evidence>
<feature type="transmembrane region" description="Helical" evidence="18">
    <location>
        <begin position="63"/>
        <end position="81"/>
    </location>
</feature>
<evidence type="ECO:0000256" key="2">
    <source>
        <dbReference type="ARBA" id="ARBA00001966"/>
    </source>
</evidence>
<dbReference type="Pfam" id="PF02518">
    <property type="entry name" value="HATPase_c"/>
    <property type="match status" value="1"/>
</dbReference>
<evidence type="ECO:0000256" key="14">
    <source>
        <dbReference type="ARBA" id="ARBA00024827"/>
    </source>
</evidence>
<dbReference type="InterPro" id="IPR036890">
    <property type="entry name" value="HATPase_C_sf"/>
</dbReference>
<comment type="catalytic activity">
    <reaction evidence="1">
        <text>ATP + protein L-histidine = ADP + protein N-phospho-L-histidine.</text>
        <dbReference type="EC" id="2.7.13.3"/>
    </reaction>
</comment>
<dbReference type="SMART" id="SM00387">
    <property type="entry name" value="HATPase_c"/>
    <property type="match status" value="1"/>
</dbReference>
<dbReference type="InterPro" id="IPR011712">
    <property type="entry name" value="Sig_transdc_His_kin_sub3_dim/P"/>
</dbReference>
<dbReference type="InterPro" id="IPR005467">
    <property type="entry name" value="His_kinase_dom"/>
</dbReference>
<feature type="transmembrane region" description="Helical" evidence="18">
    <location>
        <begin position="93"/>
        <end position="115"/>
    </location>
</feature>
<comment type="subcellular location">
    <subcellularLocation>
        <location evidence="3">Cytoplasm</location>
    </subcellularLocation>
</comment>
<dbReference type="InterPro" id="IPR003594">
    <property type="entry name" value="HATPase_dom"/>
</dbReference>
<evidence type="ECO:0000313" key="20">
    <source>
        <dbReference type="EMBL" id="GAA2153985.1"/>
    </source>
</evidence>
<dbReference type="Proteomes" id="UP001422759">
    <property type="component" value="Unassembled WGS sequence"/>
</dbReference>
<keyword evidence="10 20" id="KW-0418">Kinase</keyword>
<dbReference type="SUPFAM" id="SSF55874">
    <property type="entry name" value="ATPase domain of HSP90 chaperone/DNA topoisomerase II/histidine kinase"/>
    <property type="match status" value="1"/>
</dbReference>
<dbReference type="EC" id="2.7.13.3" evidence="4"/>
<name>A0ABN3A4X1_9ACTN</name>
<dbReference type="PIRSF" id="PIRSF037434">
    <property type="entry name" value="STHK_ChrS"/>
    <property type="match status" value="1"/>
</dbReference>
<dbReference type="PRINTS" id="PR00344">
    <property type="entry name" value="BCTRLSENSOR"/>
</dbReference>
<evidence type="ECO:0000256" key="17">
    <source>
        <dbReference type="SAM" id="MobiDB-lite"/>
    </source>
</evidence>
<dbReference type="InterPro" id="IPR050482">
    <property type="entry name" value="Sensor_HK_TwoCompSys"/>
</dbReference>
<keyword evidence="11" id="KW-0408">Iron</keyword>
<evidence type="ECO:0000259" key="19">
    <source>
        <dbReference type="PROSITE" id="PS50109"/>
    </source>
</evidence>
<comment type="caution">
    <text evidence="20">The sequence shown here is derived from an EMBL/GenBank/DDBJ whole genome shotgun (WGS) entry which is preliminary data.</text>
</comment>
<evidence type="ECO:0000256" key="8">
    <source>
        <dbReference type="ARBA" id="ARBA00022679"/>
    </source>
</evidence>
<keyword evidence="18" id="KW-1133">Transmembrane helix</keyword>
<dbReference type="PANTHER" id="PTHR24421:SF62">
    <property type="entry name" value="SENSORY TRANSDUCTION HISTIDINE KINASE"/>
    <property type="match status" value="1"/>
</dbReference>